<dbReference type="RefSeq" id="XP_024664826.1">
    <property type="nucleotide sequence ID" value="XM_024809058.1"/>
</dbReference>
<dbReference type="EMBL" id="NDIQ01000021">
    <property type="protein sequence ID" value="PRT54881.1"/>
    <property type="molecule type" value="Genomic_DNA"/>
</dbReference>
<dbReference type="AlphaFoldDB" id="A0A2T0FIQ2"/>
<dbReference type="GeneID" id="36516249"/>
<evidence type="ECO:0000313" key="2">
    <source>
        <dbReference type="Proteomes" id="UP000238350"/>
    </source>
</evidence>
<proteinExistence type="predicted"/>
<comment type="caution">
    <text evidence="1">The sequence shown here is derived from an EMBL/GenBank/DDBJ whole genome shotgun (WGS) entry which is preliminary data.</text>
</comment>
<keyword evidence="2" id="KW-1185">Reference proteome</keyword>
<dbReference type="OrthoDB" id="302728at2759"/>
<dbReference type="STRING" id="45607.A0A2T0FIQ2"/>
<gene>
    <name evidence="1" type="ORF">B9G98_02501</name>
</gene>
<reference evidence="1 2" key="1">
    <citation type="submission" date="2017-04" db="EMBL/GenBank/DDBJ databases">
        <title>Genome sequencing of [Candida] sorbophila.</title>
        <authorList>
            <person name="Ahn J.O."/>
        </authorList>
    </citation>
    <scope>NUCLEOTIDE SEQUENCE [LARGE SCALE GENOMIC DNA]</scope>
    <source>
        <strain evidence="1 2">DS02</strain>
    </source>
</reference>
<dbReference type="Proteomes" id="UP000238350">
    <property type="component" value="Unassembled WGS sequence"/>
</dbReference>
<sequence>MDGSVLRTSLPTSQYRYRPAPTLDNVGNIFDMGWKENCNQVLGSTWREWLLPIQPLLPDGFDGSRFPVKEHLLDLAESRAQAEIAMHARKPLVRPETLS</sequence>
<name>A0A2T0FIQ2_9ASCO</name>
<organism evidence="1 2">
    <name type="scientific">Wickerhamiella sorbophila</name>
    <dbReference type="NCBI Taxonomy" id="45607"/>
    <lineage>
        <taxon>Eukaryota</taxon>
        <taxon>Fungi</taxon>
        <taxon>Dikarya</taxon>
        <taxon>Ascomycota</taxon>
        <taxon>Saccharomycotina</taxon>
        <taxon>Dipodascomycetes</taxon>
        <taxon>Dipodascales</taxon>
        <taxon>Trichomonascaceae</taxon>
        <taxon>Wickerhamiella</taxon>
    </lineage>
</organism>
<accession>A0A2T0FIQ2</accession>
<evidence type="ECO:0000313" key="1">
    <source>
        <dbReference type="EMBL" id="PRT54881.1"/>
    </source>
</evidence>
<protein>
    <submittedName>
        <fullName evidence="1">Uncharacterized protein</fullName>
    </submittedName>
</protein>